<sequence length="52" mass="5653">MASGNIPCVVNISTNLLPQKAELTAPAKVVKIAQKSLFGSWSSRYQLDLLHL</sequence>
<comment type="caution">
    <text evidence="1">The sequence shown here is derived from an EMBL/GenBank/DDBJ whole genome shotgun (WGS) entry which is preliminary data.</text>
</comment>
<protein>
    <submittedName>
        <fullName evidence="1">Uncharacterized protein</fullName>
    </submittedName>
</protein>
<dbReference type="EMBL" id="JANQDO010000111">
    <property type="protein sequence ID" value="MDH6058742.1"/>
    <property type="molecule type" value="Genomic_DNA"/>
</dbReference>
<evidence type="ECO:0000313" key="1">
    <source>
        <dbReference type="EMBL" id="MDH6058742.1"/>
    </source>
</evidence>
<dbReference type="RefSeq" id="WP_280650903.1">
    <property type="nucleotide sequence ID" value="NZ_JANQDO010000111.1"/>
</dbReference>
<reference evidence="1 2" key="1">
    <citation type="journal article" date="2023" name="J. Phycol.">
        <title>Chrysosporum ovalisporum is synonymous with the true-branching cyanobacterium Umezakia natans (Nostocales/Aphanizomenonaceae).</title>
        <authorList>
            <person name="McGregor G.B."/>
            <person name="Sendall B.C."/>
            <person name="Niiyama Y."/>
            <person name="Tuji A."/>
            <person name="Willis A."/>
        </authorList>
    </citation>
    <scope>NUCLEOTIDE SEQUENCE [LARGE SCALE GENOMIC DNA]</scope>
    <source>
        <strain evidence="1 2">FSS-43</strain>
    </source>
</reference>
<dbReference type="Proteomes" id="UP001159371">
    <property type="component" value="Unassembled WGS sequence"/>
</dbReference>
<gene>
    <name evidence="1" type="ORF">NWP19_18680</name>
</gene>
<dbReference type="GeneID" id="83683493"/>
<organism evidence="1 2">
    <name type="scientific">Umezakia ovalisporum FSS-43</name>
    <dbReference type="NCBI Taxonomy" id="2740520"/>
    <lineage>
        <taxon>Bacteria</taxon>
        <taxon>Bacillati</taxon>
        <taxon>Cyanobacteriota</taxon>
        <taxon>Cyanophyceae</taxon>
        <taxon>Nostocales</taxon>
        <taxon>Nodulariaceae</taxon>
        <taxon>Umezakia</taxon>
    </lineage>
</organism>
<evidence type="ECO:0000313" key="2">
    <source>
        <dbReference type="Proteomes" id="UP001159371"/>
    </source>
</evidence>
<accession>A0ABT6K8T6</accession>
<keyword evidence="2" id="KW-1185">Reference proteome</keyword>
<name>A0ABT6K8T6_9CYAN</name>
<proteinExistence type="predicted"/>